<evidence type="ECO:0000256" key="2">
    <source>
        <dbReference type="ARBA" id="ARBA00022692"/>
    </source>
</evidence>
<feature type="transmembrane region" description="Helical" evidence="5">
    <location>
        <begin position="57"/>
        <end position="86"/>
    </location>
</feature>
<organism evidence="7 8">
    <name type="scientific">Nonomuraea deserti</name>
    <dbReference type="NCBI Taxonomy" id="1848322"/>
    <lineage>
        <taxon>Bacteria</taxon>
        <taxon>Bacillati</taxon>
        <taxon>Actinomycetota</taxon>
        <taxon>Actinomycetes</taxon>
        <taxon>Streptosporangiales</taxon>
        <taxon>Streptosporangiaceae</taxon>
        <taxon>Nonomuraea</taxon>
    </lineage>
</organism>
<accession>A0A4R4VRJ1</accession>
<keyword evidence="3 5" id="KW-1133">Transmembrane helix</keyword>
<dbReference type="RefSeq" id="WP_132594923.1">
    <property type="nucleotide sequence ID" value="NZ_SMKO01000021.1"/>
</dbReference>
<dbReference type="GO" id="GO:0016020">
    <property type="term" value="C:membrane"/>
    <property type="evidence" value="ECO:0007669"/>
    <property type="project" value="UniProtKB-SubCell"/>
</dbReference>
<keyword evidence="2 5" id="KW-0812">Transmembrane</keyword>
<gene>
    <name evidence="7" type="ORF">E1292_11695</name>
</gene>
<feature type="signal peptide" evidence="6">
    <location>
        <begin position="1"/>
        <end position="19"/>
    </location>
</feature>
<name>A0A4R4VRJ1_9ACTN</name>
<keyword evidence="6" id="KW-0732">Signal</keyword>
<evidence type="ECO:0000256" key="5">
    <source>
        <dbReference type="SAM" id="Phobius"/>
    </source>
</evidence>
<dbReference type="AlphaFoldDB" id="A0A4R4VRJ1"/>
<sequence length="116" mass="11464">MFIAYALVTVLTIAVNAWAATADFMKAGFVLANSAGLGISQSWLPLLGALKAAGAAGLLLGLLGVPFAGIAAAAGLVLFFVGAVVAHVRARVYASIVIPGGFLALAVASLGLALAR</sequence>
<evidence type="ECO:0000256" key="6">
    <source>
        <dbReference type="SAM" id="SignalP"/>
    </source>
</evidence>
<comment type="caution">
    <text evidence="7">The sequence shown here is derived from an EMBL/GenBank/DDBJ whole genome shotgun (WGS) entry which is preliminary data.</text>
</comment>
<keyword evidence="4 5" id="KW-0472">Membrane</keyword>
<evidence type="ECO:0000256" key="3">
    <source>
        <dbReference type="ARBA" id="ARBA00022989"/>
    </source>
</evidence>
<feature type="transmembrane region" description="Helical" evidence="5">
    <location>
        <begin position="92"/>
        <end position="115"/>
    </location>
</feature>
<keyword evidence="8" id="KW-1185">Reference proteome</keyword>
<dbReference type="Proteomes" id="UP000295258">
    <property type="component" value="Unassembled WGS sequence"/>
</dbReference>
<protein>
    <submittedName>
        <fullName evidence="7">DoxX family protein</fullName>
    </submittedName>
</protein>
<dbReference type="Pfam" id="PF13564">
    <property type="entry name" value="DoxX_2"/>
    <property type="match status" value="1"/>
</dbReference>
<comment type="subcellular location">
    <subcellularLocation>
        <location evidence="1">Membrane</location>
        <topology evidence="1">Multi-pass membrane protein</topology>
    </subcellularLocation>
</comment>
<dbReference type="EMBL" id="SMKO01000021">
    <property type="protein sequence ID" value="TDD08452.1"/>
    <property type="molecule type" value="Genomic_DNA"/>
</dbReference>
<evidence type="ECO:0000256" key="4">
    <source>
        <dbReference type="ARBA" id="ARBA00023136"/>
    </source>
</evidence>
<evidence type="ECO:0000313" key="8">
    <source>
        <dbReference type="Proteomes" id="UP000295258"/>
    </source>
</evidence>
<feature type="chain" id="PRO_5020322980" evidence="6">
    <location>
        <begin position="20"/>
        <end position="116"/>
    </location>
</feature>
<dbReference type="InterPro" id="IPR032808">
    <property type="entry name" value="DoxX"/>
</dbReference>
<evidence type="ECO:0000313" key="7">
    <source>
        <dbReference type="EMBL" id="TDD08452.1"/>
    </source>
</evidence>
<proteinExistence type="predicted"/>
<evidence type="ECO:0000256" key="1">
    <source>
        <dbReference type="ARBA" id="ARBA00004141"/>
    </source>
</evidence>
<reference evidence="7 8" key="1">
    <citation type="submission" date="2019-03" db="EMBL/GenBank/DDBJ databases">
        <title>Draft genome sequences of novel Actinobacteria.</title>
        <authorList>
            <person name="Sahin N."/>
            <person name="Ay H."/>
            <person name="Saygin H."/>
        </authorList>
    </citation>
    <scope>NUCLEOTIDE SEQUENCE [LARGE SCALE GENOMIC DNA]</scope>
    <source>
        <strain evidence="7 8">KC310</strain>
    </source>
</reference>